<keyword evidence="3" id="KW-1185">Reference proteome</keyword>
<feature type="region of interest" description="Disordered" evidence="1">
    <location>
        <begin position="71"/>
        <end position="147"/>
    </location>
</feature>
<sequence>MRTINPARRHPAQSSVPPSPPTRPSSGSARLPSDGRESRPVPGVPRARNRPPKRGCILLALLQRRLAPYPWCSPRRQANPPVTARPRHGRKHAATATRLACKPASGKNARKVKRAGARPAKDPARRPPRSRAAISEPEFSPSGTADNLVGSSDTAMVADESPGMCVPLLGGASDCAFEAVGRLIAGETVAPHPDVLDNLSRVEGFNAVTYMSCPTYLLLPRPTPALAEQLEKFESQDAACDARAVVFVLREAGLITPTTTVMMRAEAGWRRLSGDGWLGMATDCDCSDIRICIVTKCSPWSPTDSRNRPGVACAWAKSVVHDLTVAPCDMQSVHYHRAVGGAEGEAIFKLVFIVPPTGTVAERQEKAKCLAKRLYVFPYATAEAVRRGDPVWSVDTRILAQADGTDRRCLPLAARIVPSLAP</sequence>
<dbReference type="EMBL" id="JAHDYR010000036">
    <property type="protein sequence ID" value="KAG9392577.1"/>
    <property type="molecule type" value="Genomic_DNA"/>
</dbReference>
<gene>
    <name evidence="2" type="ORF">J8273_6045</name>
</gene>
<comment type="caution">
    <text evidence="2">The sequence shown here is derived from an EMBL/GenBank/DDBJ whole genome shotgun (WGS) entry which is preliminary data.</text>
</comment>
<accession>A0A8J6B957</accession>
<protein>
    <submittedName>
        <fullName evidence="2">Uncharacterized protein</fullName>
    </submittedName>
</protein>
<name>A0A8J6B957_9EUKA</name>
<evidence type="ECO:0000313" key="3">
    <source>
        <dbReference type="Proteomes" id="UP000717585"/>
    </source>
</evidence>
<organism evidence="2 3">
    <name type="scientific">Carpediemonas membranifera</name>
    <dbReference type="NCBI Taxonomy" id="201153"/>
    <lineage>
        <taxon>Eukaryota</taxon>
        <taxon>Metamonada</taxon>
        <taxon>Carpediemonas-like organisms</taxon>
        <taxon>Carpediemonas</taxon>
    </lineage>
</organism>
<feature type="region of interest" description="Disordered" evidence="1">
    <location>
        <begin position="1"/>
        <end position="51"/>
    </location>
</feature>
<dbReference type="AlphaFoldDB" id="A0A8J6B957"/>
<evidence type="ECO:0000256" key="1">
    <source>
        <dbReference type="SAM" id="MobiDB-lite"/>
    </source>
</evidence>
<reference evidence="2" key="1">
    <citation type="submission" date="2021-05" db="EMBL/GenBank/DDBJ databases">
        <title>A free-living protist that lacks canonical eukaryotic 1 DNA replication and segregation systems.</title>
        <authorList>
            <person name="Salas-Leiva D.E."/>
            <person name="Tromer E.C."/>
            <person name="Curtis B.A."/>
            <person name="Jerlstrom-Hultqvist J."/>
            <person name="Kolisko M."/>
            <person name="Yi Z."/>
            <person name="Salas-Leiva J.S."/>
            <person name="Gallot-Lavallee L."/>
            <person name="Kops G.J.P.L."/>
            <person name="Archibald J.M."/>
            <person name="Simpson A.G.B."/>
            <person name="Roger A.J."/>
        </authorList>
    </citation>
    <scope>NUCLEOTIDE SEQUENCE</scope>
    <source>
        <strain evidence="2">BICM</strain>
    </source>
</reference>
<evidence type="ECO:0000313" key="2">
    <source>
        <dbReference type="EMBL" id="KAG9392577.1"/>
    </source>
</evidence>
<proteinExistence type="predicted"/>
<dbReference type="Proteomes" id="UP000717585">
    <property type="component" value="Unassembled WGS sequence"/>
</dbReference>